<name>A0A0R3UGQ3_MESCO</name>
<dbReference type="WBParaSite" id="MCU_001998-RA">
    <property type="protein sequence ID" value="MCU_001998-RA"/>
    <property type="gene ID" value="MCU_001998"/>
</dbReference>
<evidence type="ECO:0000313" key="3">
    <source>
        <dbReference type="WBParaSite" id="MCU_001998-RA"/>
    </source>
</evidence>
<dbReference type="AlphaFoldDB" id="A0A0R3UGQ3"/>
<keyword evidence="2" id="KW-1185">Reference proteome</keyword>
<accession>A0A0R3UGQ3</accession>
<dbReference type="SUPFAM" id="SSF54648">
    <property type="entry name" value="DLC"/>
    <property type="match status" value="1"/>
</dbReference>
<dbReference type="InterPro" id="IPR001372">
    <property type="entry name" value="Dynein_light_chain_typ-1/2"/>
</dbReference>
<dbReference type="Pfam" id="PF01221">
    <property type="entry name" value="Dynein_light"/>
    <property type="match status" value="1"/>
</dbReference>
<dbReference type="GO" id="GO:0007017">
    <property type="term" value="P:microtubule-based process"/>
    <property type="evidence" value="ECO:0007669"/>
    <property type="project" value="InterPro"/>
</dbReference>
<sequence>MSVEPSPETLIHFYDELTEAQASIPTQTYMNFLIKWGYDHERAERLCNRLDNGTGVIHRKDLCKPNEITSNTLPALRDVQILTSDMKQKQAESIMLYVLDVIKKKKPKKDQLEELKKRLEAVYGKGWNCYMTDGKFYSVCSHEAGTSLVFVYHDIVYGVFRSPCMTTRH</sequence>
<reference evidence="3" key="2">
    <citation type="submission" date="2019-11" db="UniProtKB">
        <authorList>
            <consortium name="WormBaseParasite"/>
        </authorList>
    </citation>
    <scope>IDENTIFICATION</scope>
</reference>
<evidence type="ECO:0000313" key="2">
    <source>
        <dbReference type="Proteomes" id="UP000267029"/>
    </source>
</evidence>
<dbReference type="GO" id="GO:0030286">
    <property type="term" value="C:dynein complex"/>
    <property type="evidence" value="ECO:0007669"/>
    <property type="project" value="InterPro"/>
</dbReference>
<protein>
    <submittedName>
        <fullName evidence="3">Dynein light chain</fullName>
    </submittedName>
</protein>
<reference evidence="1 2" key="1">
    <citation type="submission" date="2018-10" db="EMBL/GenBank/DDBJ databases">
        <authorList>
            <consortium name="Pathogen Informatics"/>
        </authorList>
    </citation>
    <scope>NUCLEOTIDE SEQUENCE [LARGE SCALE GENOMIC DNA]</scope>
</reference>
<evidence type="ECO:0000313" key="1">
    <source>
        <dbReference type="EMBL" id="VDD80428.1"/>
    </source>
</evidence>
<dbReference type="Proteomes" id="UP000267029">
    <property type="component" value="Unassembled WGS sequence"/>
</dbReference>
<organism evidence="1 2">
    <name type="scientific">Mesocestoides corti</name>
    <name type="common">Flatworm</name>
    <dbReference type="NCBI Taxonomy" id="53468"/>
    <lineage>
        <taxon>Eukaryota</taxon>
        <taxon>Metazoa</taxon>
        <taxon>Spiralia</taxon>
        <taxon>Lophotrochozoa</taxon>
        <taxon>Platyhelminthes</taxon>
        <taxon>Cestoda</taxon>
        <taxon>Eucestoda</taxon>
        <taxon>Cyclophyllidea</taxon>
        <taxon>Mesocestoididae</taxon>
        <taxon>Mesocestoides</taxon>
    </lineage>
</organism>
<dbReference type="EMBL" id="UXSR01005261">
    <property type="protein sequence ID" value="VDD80428.1"/>
    <property type="molecule type" value="Genomic_DNA"/>
</dbReference>
<dbReference type="SMART" id="SM01375">
    <property type="entry name" value="Dynein_light"/>
    <property type="match status" value="1"/>
</dbReference>
<proteinExistence type="predicted"/>
<gene>
    <name evidence="1" type="ORF">MCOS_LOCUS6431</name>
</gene>
<dbReference type="Gene3D" id="3.30.740.10">
    <property type="entry name" value="Protein Inhibitor Of Neuronal Nitric Oxide Synthase"/>
    <property type="match status" value="1"/>
</dbReference>
<dbReference type="OrthoDB" id="6222374at2759"/>
<dbReference type="InterPro" id="IPR037177">
    <property type="entry name" value="DLC_sf"/>
</dbReference>